<comment type="caution">
    <text evidence="1">The sequence shown here is derived from an EMBL/GenBank/DDBJ whole genome shotgun (WGS) entry which is preliminary data.</text>
</comment>
<protein>
    <recommendedName>
        <fullName evidence="3">t-SNARE coiled-coil homology domain-containing protein</fullName>
    </recommendedName>
</protein>
<name>A0A1F5JDA5_9BACT</name>
<dbReference type="Gene3D" id="1.20.1270.70">
    <property type="entry name" value="Designed single chain three-helix bundle"/>
    <property type="match status" value="1"/>
</dbReference>
<gene>
    <name evidence="1" type="ORF">A3C26_04245</name>
</gene>
<evidence type="ECO:0008006" key="3">
    <source>
        <dbReference type="Google" id="ProtNLM"/>
    </source>
</evidence>
<proteinExistence type="predicted"/>
<dbReference type="EMBL" id="MFCX01000007">
    <property type="protein sequence ID" value="OGE26583.1"/>
    <property type="molecule type" value="Genomic_DNA"/>
</dbReference>
<evidence type="ECO:0000313" key="1">
    <source>
        <dbReference type="EMBL" id="OGE26583.1"/>
    </source>
</evidence>
<sequence>MVNMNDTQKMLRAIINGQSSFRQEVSSKIDKLDKKLEGRIDGLESRIDQVDKNLTERMDKIGKQLAYLEDDTPTREEYDHLEERVDKIEQKVTPIL</sequence>
<dbReference type="AlphaFoldDB" id="A0A1F5JDA5"/>
<reference evidence="1 2" key="1">
    <citation type="journal article" date="2016" name="Nat. Commun.">
        <title>Thousands of microbial genomes shed light on interconnected biogeochemical processes in an aquifer system.</title>
        <authorList>
            <person name="Anantharaman K."/>
            <person name="Brown C.T."/>
            <person name="Hug L.A."/>
            <person name="Sharon I."/>
            <person name="Castelle C.J."/>
            <person name="Probst A.J."/>
            <person name="Thomas B.C."/>
            <person name="Singh A."/>
            <person name="Wilkins M.J."/>
            <person name="Karaoz U."/>
            <person name="Brodie E.L."/>
            <person name="Williams K.H."/>
            <person name="Hubbard S.S."/>
            <person name="Banfield J.F."/>
        </authorList>
    </citation>
    <scope>NUCLEOTIDE SEQUENCE [LARGE SCALE GENOMIC DNA]</scope>
</reference>
<evidence type="ECO:0000313" key="2">
    <source>
        <dbReference type="Proteomes" id="UP000177042"/>
    </source>
</evidence>
<dbReference type="Proteomes" id="UP000177042">
    <property type="component" value="Unassembled WGS sequence"/>
</dbReference>
<accession>A0A1F5JDA5</accession>
<organism evidence="1 2">
    <name type="scientific">Candidatus Daviesbacteria bacterium RIFCSPHIGHO2_02_FULL_39_12</name>
    <dbReference type="NCBI Taxonomy" id="1797770"/>
    <lineage>
        <taxon>Bacteria</taxon>
        <taxon>Candidatus Daviesiibacteriota</taxon>
    </lineage>
</organism>